<evidence type="ECO:0000256" key="15">
    <source>
        <dbReference type="ARBA" id="ARBA00023128"/>
    </source>
</evidence>
<dbReference type="PRINTS" id="PR01436">
    <property type="entry name" value="NADHDHGNASE2"/>
</dbReference>
<feature type="transmembrane region" description="Helical" evidence="18">
    <location>
        <begin position="92"/>
        <end position="111"/>
    </location>
</feature>
<comment type="catalytic activity">
    <reaction evidence="17 18">
        <text>a ubiquinone + NADH + 5 H(+)(in) = a ubiquinol + NAD(+) + 4 H(+)(out)</text>
        <dbReference type="Rhea" id="RHEA:29091"/>
        <dbReference type="Rhea" id="RHEA-COMP:9565"/>
        <dbReference type="Rhea" id="RHEA-COMP:9566"/>
        <dbReference type="ChEBI" id="CHEBI:15378"/>
        <dbReference type="ChEBI" id="CHEBI:16389"/>
        <dbReference type="ChEBI" id="CHEBI:17976"/>
        <dbReference type="ChEBI" id="CHEBI:57540"/>
        <dbReference type="ChEBI" id="CHEBI:57945"/>
        <dbReference type="EC" id="7.1.1.2"/>
    </reaction>
</comment>
<feature type="transmembrane region" description="Helical" evidence="18">
    <location>
        <begin position="231"/>
        <end position="249"/>
    </location>
</feature>
<dbReference type="PANTHER" id="PTHR46552:SF1">
    <property type="entry name" value="NADH-UBIQUINONE OXIDOREDUCTASE CHAIN 2"/>
    <property type="match status" value="1"/>
</dbReference>
<feature type="transmembrane region" description="Helical" evidence="18">
    <location>
        <begin position="310"/>
        <end position="332"/>
    </location>
</feature>
<dbReference type="EMBL" id="MZ274211">
    <property type="protein sequence ID" value="UGS80542.1"/>
    <property type="molecule type" value="Genomic_DNA"/>
</dbReference>
<evidence type="ECO:0000256" key="8">
    <source>
        <dbReference type="ARBA" id="ARBA00022692"/>
    </source>
</evidence>
<evidence type="ECO:0000259" key="19">
    <source>
        <dbReference type="Pfam" id="PF00361"/>
    </source>
</evidence>
<evidence type="ECO:0000256" key="9">
    <source>
        <dbReference type="ARBA" id="ARBA00022792"/>
    </source>
</evidence>
<feature type="transmembrane region" description="Helical" evidence="18">
    <location>
        <begin position="59"/>
        <end position="80"/>
    </location>
</feature>
<evidence type="ECO:0000256" key="5">
    <source>
        <dbReference type="ARBA" id="ARBA00021008"/>
    </source>
</evidence>
<keyword evidence="15 18" id="KW-0496">Mitochondrion</keyword>
<comment type="subcellular location">
    <subcellularLocation>
        <location evidence="2 18">Mitochondrion inner membrane</location>
        <topology evidence="2 18">Multi-pass membrane protein</topology>
    </subcellularLocation>
</comment>
<feature type="transmembrane region" description="Helical" evidence="18">
    <location>
        <begin position="269"/>
        <end position="289"/>
    </location>
</feature>
<comment type="similarity">
    <text evidence="3 18">Belongs to the complex I subunit 2 family.</text>
</comment>
<evidence type="ECO:0000256" key="17">
    <source>
        <dbReference type="ARBA" id="ARBA00049551"/>
    </source>
</evidence>
<dbReference type="EC" id="7.1.1.2" evidence="4 18"/>
<evidence type="ECO:0000256" key="3">
    <source>
        <dbReference type="ARBA" id="ARBA00007012"/>
    </source>
</evidence>
<evidence type="ECO:0000256" key="13">
    <source>
        <dbReference type="ARBA" id="ARBA00023027"/>
    </source>
</evidence>
<keyword evidence="10 18" id="KW-1278">Translocase</keyword>
<evidence type="ECO:0000256" key="4">
    <source>
        <dbReference type="ARBA" id="ARBA00012944"/>
    </source>
</evidence>
<evidence type="ECO:0000256" key="11">
    <source>
        <dbReference type="ARBA" id="ARBA00022982"/>
    </source>
</evidence>
<evidence type="ECO:0000256" key="7">
    <source>
        <dbReference type="ARBA" id="ARBA00022660"/>
    </source>
</evidence>
<proteinExistence type="inferred from homology"/>
<feature type="transmembrane region" description="Helical" evidence="18">
    <location>
        <begin position="7"/>
        <end position="23"/>
    </location>
</feature>
<feature type="transmembrane region" description="Helical" evidence="18">
    <location>
        <begin position="199"/>
        <end position="219"/>
    </location>
</feature>
<accession>A0A8K2AU23</accession>
<evidence type="ECO:0000256" key="6">
    <source>
        <dbReference type="ARBA" id="ARBA00022448"/>
    </source>
</evidence>
<evidence type="ECO:0000256" key="16">
    <source>
        <dbReference type="ARBA" id="ARBA00023136"/>
    </source>
</evidence>
<feature type="transmembrane region" description="Helical" evidence="18">
    <location>
        <begin position="123"/>
        <end position="145"/>
    </location>
</feature>
<comment type="function">
    <text evidence="1">Core subunit of the mitochondrial membrane respiratory chain NADH dehydrogenase (Complex I) that is believed to belong to the minimal assembly required for catalysis. Complex I functions in the transfer of electrons from NADH to the respiratory chain. The immediate electron acceptor for the enzyme is believed to be ubiquinone.</text>
</comment>
<dbReference type="GO" id="GO:0008137">
    <property type="term" value="F:NADH dehydrogenase (ubiquinone) activity"/>
    <property type="evidence" value="ECO:0007669"/>
    <property type="project" value="UniProtKB-EC"/>
</dbReference>
<evidence type="ECO:0000256" key="2">
    <source>
        <dbReference type="ARBA" id="ARBA00004448"/>
    </source>
</evidence>
<keyword evidence="11 18" id="KW-0249">Electron transport</keyword>
<evidence type="ECO:0000313" key="20">
    <source>
        <dbReference type="EMBL" id="UGS80542.1"/>
    </source>
</evidence>
<evidence type="ECO:0000256" key="14">
    <source>
        <dbReference type="ARBA" id="ARBA00023075"/>
    </source>
</evidence>
<comment type="function">
    <text evidence="18">Core subunit of the mitochondrial membrane respiratory chain NADH dehydrogenase (Complex I) which catalyzes electron transfer from NADH through the respiratory chain, using ubiquinone as an electron acceptor. Essential for the catalytic activity and assembly of complex I.</text>
</comment>
<dbReference type="Pfam" id="PF00361">
    <property type="entry name" value="Proton_antipo_M"/>
    <property type="match status" value="1"/>
</dbReference>
<evidence type="ECO:0000256" key="12">
    <source>
        <dbReference type="ARBA" id="ARBA00022989"/>
    </source>
</evidence>
<keyword evidence="13 18" id="KW-0520">NAD</keyword>
<dbReference type="InterPro" id="IPR003917">
    <property type="entry name" value="NADH_UbQ_OxRdtase_chain2"/>
</dbReference>
<keyword evidence="8 18" id="KW-0812">Transmembrane</keyword>
<keyword evidence="6" id="KW-0813">Transport</keyword>
<protein>
    <recommendedName>
        <fullName evidence="5 18">NADH-ubiquinone oxidoreductase chain 2</fullName>
        <ecNumber evidence="4 18">7.1.1.2</ecNumber>
    </recommendedName>
</protein>
<geneLocation type="mitochondrion" evidence="20"/>
<dbReference type="PANTHER" id="PTHR46552">
    <property type="entry name" value="NADH-UBIQUINONE OXIDOREDUCTASE CHAIN 2"/>
    <property type="match status" value="1"/>
</dbReference>
<evidence type="ECO:0000256" key="10">
    <source>
        <dbReference type="ARBA" id="ARBA00022967"/>
    </source>
</evidence>
<dbReference type="AlphaFoldDB" id="A0A8K2AU23"/>
<organism evidence="20">
    <name type="scientific">Waoraniella jarlinsoni</name>
    <dbReference type="NCBI Taxonomy" id="2597004"/>
    <lineage>
        <taxon>Eukaryota</taxon>
        <taxon>Metazoa</taxon>
        <taxon>Ecdysozoa</taxon>
        <taxon>Arthropoda</taxon>
        <taxon>Hexapoda</taxon>
        <taxon>Insecta</taxon>
        <taxon>Pterygota</taxon>
        <taxon>Neoptera</taxon>
        <taxon>Paraneoptera</taxon>
        <taxon>Psocodea</taxon>
        <taxon>Psocomorpha</taxon>
        <taxon>Homilopsocidea</taxon>
        <taxon>Lachesilloidea</taxon>
        <taxon>Lachesillidae</taxon>
        <taxon>Waoraniella</taxon>
    </lineage>
</organism>
<dbReference type="InterPro" id="IPR050175">
    <property type="entry name" value="Complex_I_Subunit_2"/>
</dbReference>
<evidence type="ECO:0000256" key="1">
    <source>
        <dbReference type="ARBA" id="ARBA00003257"/>
    </source>
</evidence>
<keyword evidence="9 18" id="KW-0999">Mitochondrion inner membrane</keyword>
<dbReference type="GO" id="GO:0006120">
    <property type="term" value="P:mitochondrial electron transport, NADH to ubiquinone"/>
    <property type="evidence" value="ECO:0007669"/>
    <property type="project" value="InterPro"/>
</dbReference>
<evidence type="ECO:0000256" key="18">
    <source>
        <dbReference type="RuleBase" id="RU003403"/>
    </source>
</evidence>
<keyword evidence="12 18" id="KW-1133">Transmembrane helix</keyword>
<name>A0A8K2AU23_9NEOP</name>
<sequence length="333" mass="38362">MMNNLNLMFFMMTILSSLISISSSSWFSIWMGLEINMVSFIPLMIMFKNAFSNEAALKYFLIQASSSAFFLMSCMLNSFFMINMTNLMTSNYLTYLLMIPIMIKLGVVPFHQWFINVTQGLNWLTMYMIMTWQKIAPILVLNYIYTDKLSILLFILFSALIGAVGGLSQTLLKKILGYSSISHLSWMLAALMISKIVLITYIIFYMITNAFVVLIFFLNNLTQFNQINTKNFFSPFSISMFSLGGLPPFLGFFPKMLVLKNLLLNNTSISLILIMSSLITLFFYIRITIKSLTLSSNSQKWLKQDTHAKKWMIIYMLLTLISSLMLIFINLLM</sequence>
<feature type="domain" description="NADH:quinone oxidoreductase/Mrp antiporter transmembrane" evidence="19">
    <location>
        <begin position="23"/>
        <end position="280"/>
    </location>
</feature>
<keyword evidence="14 18" id="KW-0830">Ubiquinone</keyword>
<keyword evidence="16 18" id="KW-0472">Membrane</keyword>
<keyword evidence="7 18" id="KW-0679">Respiratory chain</keyword>
<gene>
    <name evidence="20" type="primary">ND2</name>
</gene>
<dbReference type="GO" id="GO:0005743">
    <property type="term" value="C:mitochondrial inner membrane"/>
    <property type="evidence" value="ECO:0007669"/>
    <property type="project" value="UniProtKB-SubCell"/>
</dbReference>
<dbReference type="InterPro" id="IPR001750">
    <property type="entry name" value="ND/Mrp_TM"/>
</dbReference>
<feature type="transmembrane region" description="Helical" evidence="18">
    <location>
        <begin position="151"/>
        <end position="168"/>
    </location>
</feature>
<reference evidence="20" key="1">
    <citation type="submission" date="2021-05" db="EMBL/GenBank/DDBJ databases">
        <title>Mitochondrial genomes within bark lice (Insecta: Psocodea: Psocomorpha) reveal novel gene rearrangements containing phylogenetic signal.</title>
        <authorList>
            <person name="Saenz Manchola O.F."/>
            <person name="Virrueta Herrera S."/>
            <person name="D'alessio L.M."/>
            <person name="Yoshizawa K."/>
            <person name="Garcia Aldrete A.N."/>
            <person name="Johnson K.P."/>
        </authorList>
    </citation>
    <scope>NUCLEOTIDE SEQUENCE</scope>
</reference>